<evidence type="ECO:0000313" key="3">
    <source>
        <dbReference type="Proteomes" id="UP000002421"/>
    </source>
</evidence>
<feature type="region of interest" description="Disordered" evidence="1">
    <location>
        <begin position="145"/>
        <end position="164"/>
    </location>
</feature>
<proteinExistence type="predicted"/>
<dbReference type="RefSeq" id="YP_001956880.1">
    <property type="nucleotide sequence ID" value="NC_010821.1"/>
</dbReference>
<dbReference type="Proteomes" id="UP000002421">
    <property type="component" value="Segment"/>
</dbReference>
<evidence type="ECO:0000313" key="2">
    <source>
        <dbReference type="EMBL" id="ABY62986.1"/>
    </source>
</evidence>
<sequence>MTDDTRQDPHNRPALSDSPVEPVEENIIVTDVLDECQDLIIQRAALERYRDQLVQAGPDGLDHVAKHFMLVGLQQLKVRKNSTGMESFDADRETVTVEDFSEWLSNLGERIKQLINKLIALAKQAASKIMSGIEGVKTQSEELMERARKSARRPSNERHGEGKEITIDSPSLLWTDGEFCVGDCKSEQNVVKFFVGAWPKYAIDQIQRAKKMISEYDVESGNSDNFESNMGFIGNHQSLVATVTRDILPGNKQIAFKYVALGPELVDAEDAQPAPDKHSFEIRTLVEITSTLKQNVATMNALGQMYRSESEVLTEMATLADALMKLEGRRGETVWKSARDGLDDISKAMMDLIGRLKPNYDPIVRHLAKVGTARNAVCRKELDALGQ</sequence>
<dbReference type="EMBL" id="EU197055">
    <property type="protein sequence ID" value="ABY62986.1"/>
    <property type="molecule type" value="Genomic_DNA"/>
</dbReference>
<protein>
    <submittedName>
        <fullName evidence="2">Virion structural protein</fullName>
    </submittedName>
</protein>
<gene>
    <name evidence="2" type="ORF">201phi2-1p156</name>
</gene>
<feature type="compositionally biased region" description="Basic and acidic residues" evidence="1">
    <location>
        <begin position="1"/>
        <end position="11"/>
    </location>
</feature>
<dbReference type="Pfam" id="PF12699">
    <property type="entry name" value="phiKZ_IP"/>
    <property type="match status" value="1"/>
</dbReference>
<accession>B3FJ19</accession>
<dbReference type="InterPro" id="IPR024413">
    <property type="entry name" value="Phage_phiKZ_Orf92_int-head"/>
</dbReference>
<dbReference type="KEGG" id="vg:6372415"/>
<dbReference type="OrthoDB" id="21992at10239"/>
<name>B3FJ19_BP201</name>
<keyword evidence="3" id="KW-1185">Reference proteome</keyword>
<organism evidence="2 3">
    <name type="scientific">Pseudomonas phage 201phi2-1</name>
    <name type="common">Pseudomonas chlororaphis phage 201phi2-1</name>
    <dbReference type="NCBI Taxonomy" id="198110"/>
    <lineage>
        <taxon>Viruses</taxon>
        <taxon>Duplodnaviria</taxon>
        <taxon>Heunggongvirae</taxon>
        <taxon>Uroviricota</taxon>
        <taxon>Caudoviricetes</taxon>
        <taxon>Chimalliviridae</taxon>
        <taxon>Serwervirus</taxon>
        <taxon>Serwervirus 201phi21</taxon>
    </lineage>
</organism>
<feature type="region of interest" description="Disordered" evidence="1">
    <location>
        <begin position="1"/>
        <end position="21"/>
    </location>
</feature>
<organismHost>
    <name type="scientific">Pseudomonas chlororaphis</name>
    <dbReference type="NCBI Taxonomy" id="587753"/>
</organismHost>
<evidence type="ECO:0000256" key="1">
    <source>
        <dbReference type="SAM" id="MobiDB-lite"/>
    </source>
</evidence>
<reference evidence="2 3" key="1">
    <citation type="journal article" date="2008" name="Virology">
        <title>Characterization of Pseudomonas chlororaphis myovirus 201varphi2-1 via genomic sequencing, mass spectrometry, and electron microscopy.</title>
        <authorList>
            <person name="Thomas J.A."/>
            <person name="Rolando M.R."/>
            <person name="Carroll C.A."/>
            <person name="Shen P.S."/>
            <person name="Belnap D.M."/>
            <person name="Weintraub S.T."/>
            <person name="Serwer P."/>
            <person name="Hardies S.C."/>
        </authorList>
    </citation>
    <scope>NUCLEOTIDE SEQUENCE</scope>
</reference>